<keyword evidence="5" id="KW-0819">tRNA processing</keyword>
<comment type="caution">
    <text evidence="14">The sequence shown here is derived from an EMBL/GenBank/DDBJ whole genome shotgun (WGS) entry which is preliminary data.</text>
</comment>
<dbReference type="GO" id="GO:0046872">
    <property type="term" value="F:metal ion binding"/>
    <property type="evidence" value="ECO:0007669"/>
    <property type="project" value="UniProtKB-KW"/>
</dbReference>
<evidence type="ECO:0000256" key="11">
    <source>
        <dbReference type="ARBA" id="ARBA00023004"/>
    </source>
</evidence>
<dbReference type="GO" id="GO:0051539">
    <property type="term" value="F:4 iron, 4 sulfur cluster binding"/>
    <property type="evidence" value="ECO:0007669"/>
    <property type="project" value="UniProtKB-KW"/>
</dbReference>
<evidence type="ECO:0000256" key="9">
    <source>
        <dbReference type="ARBA" id="ARBA00022842"/>
    </source>
</evidence>
<dbReference type="OrthoDB" id="5289958at2"/>
<keyword evidence="8" id="KW-0067">ATP-binding</keyword>
<name>A0A150WEC4_BDEBC</name>
<dbReference type="Pfam" id="PF01171">
    <property type="entry name" value="ATP_bind_3"/>
    <property type="match status" value="1"/>
</dbReference>
<keyword evidence="2" id="KW-0963">Cytoplasm</keyword>
<evidence type="ECO:0000256" key="4">
    <source>
        <dbReference type="ARBA" id="ARBA00022679"/>
    </source>
</evidence>
<protein>
    <submittedName>
        <fullName evidence="14">tRNA 2-thiocytidine biosynthesis protein TtcA</fullName>
    </submittedName>
</protein>
<feature type="domain" description="tRNA(Ile)-lysidine/2-thiocytidine synthase N-terminal" evidence="13">
    <location>
        <begin position="33"/>
        <end position="193"/>
    </location>
</feature>
<dbReference type="GO" id="GO:0000049">
    <property type="term" value="F:tRNA binding"/>
    <property type="evidence" value="ECO:0007669"/>
    <property type="project" value="UniProtKB-KW"/>
</dbReference>
<dbReference type="GO" id="GO:0008033">
    <property type="term" value="P:tRNA processing"/>
    <property type="evidence" value="ECO:0007669"/>
    <property type="project" value="UniProtKB-KW"/>
</dbReference>
<evidence type="ECO:0000256" key="8">
    <source>
        <dbReference type="ARBA" id="ARBA00022840"/>
    </source>
</evidence>
<dbReference type="InterPro" id="IPR011063">
    <property type="entry name" value="TilS/TtcA_N"/>
</dbReference>
<dbReference type="GO" id="GO:0016740">
    <property type="term" value="F:transferase activity"/>
    <property type="evidence" value="ECO:0007669"/>
    <property type="project" value="UniProtKB-KW"/>
</dbReference>
<evidence type="ECO:0000256" key="3">
    <source>
        <dbReference type="ARBA" id="ARBA00022555"/>
    </source>
</evidence>
<sequence length="278" mass="31454">MSTVNFEHPLAIKIRKQITQALNDFNMIEDGDKVMVCVSGGKDSSVLLALLTEIQRRSERKFQVEAAILDQKQPGFDATAFKAWVESIGVKLHIVEKDTYSIVKEKVQGATYCSLCSRLRRAILYDYAHAQGFTKLALGHHRDDVVHTALLNLFYVGTMAAMPAKLKSDDERNILVRPLTYVSERDIEELAAAWNFPIIPCNLCGSQDGLKRQRIKKLVRDLEKEIPNVYASIQTALGNIKPSQLMDQELWDFKNLKVSPSSLQDERPQPEPNEELKV</sequence>
<dbReference type="InterPro" id="IPR035107">
    <property type="entry name" value="tRNA_thiolation_TtcA_Ctu1"/>
</dbReference>
<proteinExistence type="inferred from homology"/>
<accession>A0A150WEC4</accession>
<dbReference type="InterPro" id="IPR012089">
    <property type="entry name" value="tRNA_Cyd_32_2_STrfase"/>
</dbReference>
<keyword evidence="3" id="KW-0820">tRNA-binding</keyword>
<evidence type="ECO:0000256" key="7">
    <source>
        <dbReference type="ARBA" id="ARBA00022741"/>
    </source>
</evidence>
<dbReference type="AlphaFoldDB" id="A0A150WEC4"/>
<dbReference type="GO" id="GO:0005524">
    <property type="term" value="F:ATP binding"/>
    <property type="evidence" value="ECO:0007669"/>
    <property type="project" value="UniProtKB-KW"/>
</dbReference>
<keyword evidence="12" id="KW-0411">Iron-sulfur</keyword>
<evidence type="ECO:0000259" key="13">
    <source>
        <dbReference type="Pfam" id="PF01171"/>
    </source>
</evidence>
<keyword evidence="4" id="KW-0808">Transferase</keyword>
<reference evidence="14 15" key="1">
    <citation type="submission" date="2016-03" db="EMBL/GenBank/DDBJ databases">
        <authorList>
            <person name="Ploux O."/>
        </authorList>
    </citation>
    <scope>NUCLEOTIDE SEQUENCE [LARGE SCALE GENOMIC DNA]</scope>
    <source>
        <strain evidence="14 15">BER2</strain>
    </source>
</reference>
<keyword evidence="11" id="KW-0408">Iron</keyword>
<organism evidence="14 15">
    <name type="scientific">Bdellovibrio bacteriovorus</name>
    <dbReference type="NCBI Taxonomy" id="959"/>
    <lineage>
        <taxon>Bacteria</taxon>
        <taxon>Pseudomonadati</taxon>
        <taxon>Bdellovibrionota</taxon>
        <taxon>Bdellovibrionia</taxon>
        <taxon>Bdellovibrionales</taxon>
        <taxon>Pseudobdellovibrionaceae</taxon>
        <taxon>Bdellovibrio</taxon>
    </lineage>
</organism>
<evidence type="ECO:0000256" key="5">
    <source>
        <dbReference type="ARBA" id="ARBA00022694"/>
    </source>
</evidence>
<dbReference type="Proteomes" id="UP000075391">
    <property type="component" value="Unassembled WGS sequence"/>
</dbReference>
<keyword evidence="1" id="KW-0004">4Fe-4S</keyword>
<dbReference type="SUPFAM" id="SSF52402">
    <property type="entry name" value="Adenine nucleotide alpha hydrolases-like"/>
    <property type="match status" value="1"/>
</dbReference>
<dbReference type="InterPro" id="IPR014729">
    <property type="entry name" value="Rossmann-like_a/b/a_fold"/>
</dbReference>
<evidence type="ECO:0000256" key="12">
    <source>
        <dbReference type="ARBA" id="ARBA00023014"/>
    </source>
</evidence>
<dbReference type="NCBIfam" id="NF007972">
    <property type="entry name" value="PRK10696.1"/>
    <property type="match status" value="1"/>
</dbReference>
<dbReference type="PANTHER" id="PTHR43686">
    <property type="entry name" value="SULFURTRANSFERASE-RELATED"/>
    <property type="match status" value="1"/>
</dbReference>
<dbReference type="RefSeq" id="WP_063244622.1">
    <property type="nucleotide sequence ID" value="NZ_LUKF01000017.1"/>
</dbReference>
<keyword evidence="6" id="KW-0479">Metal-binding</keyword>
<dbReference type="PIRSF" id="PIRSF004976">
    <property type="entry name" value="ATPase_YdaO"/>
    <property type="match status" value="1"/>
</dbReference>
<keyword evidence="9" id="KW-0460">Magnesium</keyword>
<evidence type="ECO:0000313" key="14">
    <source>
        <dbReference type="EMBL" id="KYG61261.1"/>
    </source>
</evidence>
<dbReference type="CDD" id="cd24138">
    <property type="entry name" value="TtcA-like"/>
    <property type="match status" value="1"/>
</dbReference>
<keyword evidence="10" id="KW-0694">RNA-binding</keyword>
<dbReference type="EMBL" id="LUKF01000017">
    <property type="protein sequence ID" value="KYG61261.1"/>
    <property type="molecule type" value="Genomic_DNA"/>
</dbReference>
<dbReference type="HAMAP" id="MF_01850">
    <property type="entry name" value="TtcA"/>
    <property type="match status" value="1"/>
</dbReference>
<keyword evidence="7" id="KW-0547">Nucleotide-binding</keyword>
<dbReference type="PANTHER" id="PTHR43686:SF1">
    <property type="entry name" value="AMINOTRAN_5 DOMAIN-CONTAINING PROTEIN"/>
    <property type="match status" value="1"/>
</dbReference>
<evidence type="ECO:0000313" key="15">
    <source>
        <dbReference type="Proteomes" id="UP000075391"/>
    </source>
</evidence>
<dbReference type="Gene3D" id="3.40.50.620">
    <property type="entry name" value="HUPs"/>
    <property type="match status" value="1"/>
</dbReference>
<gene>
    <name evidence="14" type="ORF">AZI85_09990</name>
</gene>
<evidence type="ECO:0000256" key="10">
    <source>
        <dbReference type="ARBA" id="ARBA00022884"/>
    </source>
</evidence>
<evidence type="ECO:0000256" key="6">
    <source>
        <dbReference type="ARBA" id="ARBA00022723"/>
    </source>
</evidence>
<evidence type="ECO:0000256" key="1">
    <source>
        <dbReference type="ARBA" id="ARBA00022485"/>
    </source>
</evidence>
<evidence type="ECO:0000256" key="2">
    <source>
        <dbReference type="ARBA" id="ARBA00022490"/>
    </source>
</evidence>